<comment type="function">
    <text evidence="2">Purine nucleoside enzyme that catalyzes the phosphorolysis of adenosine and inosine nucleosides, yielding D-ribose 1-phosphate and the respective free bases, adenine and hypoxanthine. Also catalyzes the phosphorolysis of S-methyl-5'-thioadenosine into adenine and S-methyl-5-thio-alpha-D-ribose 1-phosphate. Also has adenosine deaminase activity.</text>
</comment>
<accession>A0A4R3MNY4</accession>
<evidence type="ECO:0000313" key="13">
    <source>
        <dbReference type="Proteomes" id="UP000294902"/>
    </source>
</evidence>
<dbReference type="InterPro" id="IPR011324">
    <property type="entry name" value="Cytotoxic_necrot_fac-like_cat"/>
</dbReference>
<evidence type="ECO:0000256" key="7">
    <source>
        <dbReference type="ARBA" id="ARBA00022833"/>
    </source>
</evidence>
<keyword evidence="5" id="KW-0479">Metal-binding</keyword>
<organism evidence="12 13">
    <name type="scientific">Natranaerovirga pectinivora</name>
    <dbReference type="NCBI Taxonomy" id="682400"/>
    <lineage>
        <taxon>Bacteria</taxon>
        <taxon>Bacillati</taxon>
        <taxon>Bacillota</taxon>
        <taxon>Clostridia</taxon>
        <taxon>Lachnospirales</taxon>
        <taxon>Natranaerovirgaceae</taxon>
        <taxon>Natranaerovirga</taxon>
    </lineage>
</organism>
<evidence type="ECO:0000256" key="8">
    <source>
        <dbReference type="ARBA" id="ARBA00047989"/>
    </source>
</evidence>
<dbReference type="RefSeq" id="WP_132249508.1">
    <property type="nucleotide sequence ID" value="NZ_SMAL01000001.1"/>
</dbReference>
<dbReference type="Pfam" id="PF02578">
    <property type="entry name" value="Cu-oxidase_4"/>
    <property type="match status" value="1"/>
</dbReference>
<evidence type="ECO:0000256" key="2">
    <source>
        <dbReference type="ARBA" id="ARBA00003215"/>
    </source>
</evidence>
<dbReference type="NCBIfam" id="TIGR00726">
    <property type="entry name" value="peptidoglycan editing factor PgeF"/>
    <property type="match status" value="1"/>
</dbReference>
<evidence type="ECO:0000313" key="12">
    <source>
        <dbReference type="EMBL" id="TCT16987.1"/>
    </source>
</evidence>
<dbReference type="CDD" id="cd16833">
    <property type="entry name" value="YfiH"/>
    <property type="match status" value="1"/>
</dbReference>
<comment type="similarity">
    <text evidence="3 11">Belongs to the purine nucleoside phosphorylase YfiH/LACC1 family.</text>
</comment>
<evidence type="ECO:0000256" key="10">
    <source>
        <dbReference type="ARBA" id="ARBA00049893"/>
    </source>
</evidence>
<comment type="catalytic activity">
    <reaction evidence="9">
        <text>adenosine + phosphate = alpha-D-ribose 1-phosphate + adenine</text>
        <dbReference type="Rhea" id="RHEA:27642"/>
        <dbReference type="ChEBI" id="CHEBI:16335"/>
        <dbReference type="ChEBI" id="CHEBI:16708"/>
        <dbReference type="ChEBI" id="CHEBI:43474"/>
        <dbReference type="ChEBI" id="CHEBI:57720"/>
        <dbReference type="EC" id="2.4.2.1"/>
    </reaction>
    <physiologicalReaction direction="left-to-right" evidence="9">
        <dbReference type="Rhea" id="RHEA:27643"/>
    </physiologicalReaction>
</comment>
<keyword evidence="13" id="KW-1185">Reference proteome</keyword>
<evidence type="ECO:0000256" key="11">
    <source>
        <dbReference type="RuleBase" id="RU361274"/>
    </source>
</evidence>
<dbReference type="Proteomes" id="UP000294902">
    <property type="component" value="Unassembled WGS sequence"/>
</dbReference>
<dbReference type="GO" id="GO:0005507">
    <property type="term" value="F:copper ion binding"/>
    <property type="evidence" value="ECO:0007669"/>
    <property type="project" value="TreeGrafter"/>
</dbReference>
<dbReference type="OrthoDB" id="4279at2"/>
<proteinExistence type="inferred from homology"/>
<dbReference type="GO" id="GO:0017061">
    <property type="term" value="F:S-methyl-5-thioadenosine phosphorylase activity"/>
    <property type="evidence" value="ECO:0007669"/>
    <property type="project" value="UniProtKB-EC"/>
</dbReference>
<dbReference type="PANTHER" id="PTHR30616:SF2">
    <property type="entry name" value="PURINE NUCLEOSIDE PHOSPHORYLASE LACC1"/>
    <property type="match status" value="1"/>
</dbReference>
<keyword evidence="7" id="KW-0862">Zinc</keyword>
<evidence type="ECO:0000256" key="6">
    <source>
        <dbReference type="ARBA" id="ARBA00022801"/>
    </source>
</evidence>
<protein>
    <recommendedName>
        <fullName evidence="11">Purine nucleoside phosphorylase</fullName>
    </recommendedName>
</protein>
<dbReference type="AlphaFoldDB" id="A0A4R3MNY4"/>
<dbReference type="InterPro" id="IPR038371">
    <property type="entry name" value="Cu_polyphenol_OxRdtase_sf"/>
</dbReference>
<reference evidence="12 13" key="1">
    <citation type="submission" date="2019-03" db="EMBL/GenBank/DDBJ databases">
        <title>Genomic Encyclopedia of Type Strains, Phase IV (KMG-IV): sequencing the most valuable type-strain genomes for metagenomic binning, comparative biology and taxonomic classification.</title>
        <authorList>
            <person name="Goeker M."/>
        </authorList>
    </citation>
    <scope>NUCLEOTIDE SEQUENCE [LARGE SCALE GENOMIC DNA]</scope>
    <source>
        <strain evidence="12 13">DSM 24629</strain>
    </source>
</reference>
<dbReference type="EMBL" id="SMAL01000001">
    <property type="protein sequence ID" value="TCT16987.1"/>
    <property type="molecule type" value="Genomic_DNA"/>
</dbReference>
<evidence type="ECO:0000256" key="4">
    <source>
        <dbReference type="ARBA" id="ARBA00022679"/>
    </source>
</evidence>
<evidence type="ECO:0000256" key="9">
    <source>
        <dbReference type="ARBA" id="ARBA00048968"/>
    </source>
</evidence>
<keyword evidence="6" id="KW-0378">Hydrolase</keyword>
<gene>
    <name evidence="12" type="ORF">EDC18_101283</name>
</gene>
<keyword evidence="4" id="KW-0808">Transferase</keyword>
<comment type="catalytic activity">
    <reaction evidence="8">
        <text>adenosine + H2O + H(+) = inosine + NH4(+)</text>
        <dbReference type="Rhea" id="RHEA:24408"/>
        <dbReference type="ChEBI" id="CHEBI:15377"/>
        <dbReference type="ChEBI" id="CHEBI:15378"/>
        <dbReference type="ChEBI" id="CHEBI:16335"/>
        <dbReference type="ChEBI" id="CHEBI:17596"/>
        <dbReference type="ChEBI" id="CHEBI:28938"/>
        <dbReference type="EC" id="3.5.4.4"/>
    </reaction>
    <physiologicalReaction direction="left-to-right" evidence="8">
        <dbReference type="Rhea" id="RHEA:24409"/>
    </physiologicalReaction>
</comment>
<sequence length="276" mass="30604">MNSNNLLVKKEKDLLYVTFPAFDKTGLVAHCFTTKLGGVSEGYFSTLNLGFNRGDANNNVEQNYKLVCDAIDIDYNKLVFSHQVHEDKIYVVSSSDAGKGGIHGTDIKNMDALITNAINIPLVTLYADCVPIFLLDPVKKAIGIAHAGWRGTVKHIGKKTVQKMIETYQSNPKDILAGIAPSIGFCCFEVSEDVAEEFKKKFTKEQCKEIIEEKSNNKYMVDLWKANKFTLLEAGLEEDNITVTDLCTKCNSDIFFSHRATDGKRGSLAAIMALQD</sequence>
<evidence type="ECO:0000256" key="3">
    <source>
        <dbReference type="ARBA" id="ARBA00007353"/>
    </source>
</evidence>
<dbReference type="GO" id="GO:0016787">
    <property type="term" value="F:hydrolase activity"/>
    <property type="evidence" value="ECO:0007669"/>
    <property type="project" value="UniProtKB-KW"/>
</dbReference>
<comment type="catalytic activity">
    <reaction evidence="10">
        <text>S-methyl-5'-thioadenosine + phosphate = 5-(methylsulfanyl)-alpha-D-ribose 1-phosphate + adenine</text>
        <dbReference type="Rhea" id="RHEA:11852"/>
        <dbReference type="ChEBI" id="CHEBI:16708"/>
        <dbReference type="ChEBI" id="CHEBI:17509"/>
        <dbReference type="ChEBI" id="CHEBI:43474"/>
        <dbReference type="ChEBI" id="CHEBI:58533"/>
        <dbReference type="EC" id="2.4.2.28"/>
    </reaction>
    <physiologicalReaction direction="left-to-right" evidence="10">
        <dbReference type="Rhea" id="RHEA:11853"/>
    </physiologicalReaction>
</comment>
<dbReference type="InterPro" id="IPR003730">
    <property type="entry name" value="Cu_polyphenol_OxRdtase"/>
</dbReference>
<evidence type="ECO:0000256" key="1">
    <source>
        <dbReference type="ARBA" id="ARBA00000553"/>
    </source>
</evidence>
<name>A0A4R3MNY4_9FIRM</name>
<evidence type="ECO:0000256" key="5">
    <source>
        <dbReference type="ARBA" id="ARBA00022723"/>
    </source>
</evidence>
<comment type="catalytic activity">
    <reaction evidence="1">
        <text>inosine + phosphate = alpha-D-ribose 1-phosphate + hypoxanthine</text>
        <dbReference type="Rhea" id="RHEA:27646"/>
        <dbReference type="ChEBI" id="CHEBI:17368"/>
        <dbReference type="ChEBI" id="CHEBI:17596"/>
        <dbReference type="ChEBI" id="CHEBI:43474"/>
        <dbReference type="ChEBI" id="CHEBI:57720"/>
        <dbReference type="EC" id="2.4.2.1"/>
    </reaction>
    <physiologicalReaction direction="left-to-right" evidence="1">
        <dbReference type="Rhea" id="RHEA:27647"/>
    </physiologicalReaction>
</comment>
<dbReference type="SUPFAM" id="SSF64438">
    <property type="entry name" value="CNF1/YfiH-like putative cysteine hydrolases"/>
    <property type="match status" value="1"/>
</dbReference>
<dbReference type="PANTHER" id="PTHR30616">
    <property type="entry name" value="UNCHARACTERIZED PROTEIN YFIH"/>
    <property type="match status" value="1"/>
</dbReference>
<comment type="caution">
    <text evidence="12">The sequence shown here is derived from an EMBL/GenBank/DDBJ whole genome shotgun (WGS) entry which is preliminary data.</text>
</comment>
<dbReference type="Gene3D" id="3.60.140.10">
    <property type="entry name" value="CNF1/YfiH-like putative cysteine hydrolases"/>
    <property type="match status" value="1"/>
</dbReference>